<organism evidence="4 5">
    <name type="scientific">Aquimarina hainanensis</name>
    <dbReference type="NCBI Taxonomy" id="1578017"/>
    <lineage>
        <taxon>Bacteria</taxon>
        <taxon>Pseudomonadati</taxon>
        <taxon>Bacteroidota</taxon>
        <taxon>Flavobacteriia</taxon>
        <taxon>Flavobacteriales</taxon>
        <taxon>Flavobacteriaceae</taxon>
        <taxon>Aquimarina</taxon>
    </lineage>
</organism>
<evidence type="ECO:0000256" key="3">
    <source>
        <dbReference type="SAM" id="Coils"/>
    </source>
</evidence>
<dbReference type="InterPro" id="IPR005632">
    <property type="entry name" value="Chaperone_Skp"/>
</dbReference>
<evidence type="ECO:0000256" key="2">
    <source>
        <dbReference type="ARBA" id="ARBA00022729"/>
    </source>
</evidence>
<dbReference type="SUPFAM" id="SSF111384">
    <property type="entry name" value="OmpH-like"/>
    <property type="match status" value="1"/>
</dbReference>
<dbReference type="SMART" id="SM00935">
    <property type="entry name" value="OmpH"/>
    <property type="match status" value="1"/>
</dbReference>
<proteinExistence type="inferred from homology"/>
<keyword evidence="3" id="KW-0175">Coiled coil</keyword>
<keyword evidence="2" id="KW-0732">Signal</keyword>
<gene>
    <name evidence="4" type="ORF">ACFSTE_14875</name>
</gene>
<dbReference type="PANTHER" id="PTHR35089">
    <property type="entry name" value="CHAPERONE PROTEIN SKP"/>
    <property type="match status" value="1"/>
</dbReference>
<keyword evidence="5" id="KW-1185">Reference proteome</keyword>
<name>A0ABW5N9M4_9FLAO</name>
<dbReference type="InterPro" id="IPR024930">
    <property type="entry name" value="Skp_dom_sf"/>
</dbReference>
<dbReference type="Proteomes" id="UP001597459">
    <property type="component" value="Unassembled WGS sequence"/>
</dbReference>
<feature type="coiled-coil region" evidence="3">
    <location>
        <begin position="59"/>
        <end position="115"/>
    </location>
</feature>
<reference evidence="5" key="1">
    <citation type="journal article" date="2019" name="Int. J. Syst. Evol. Microbiol.">
        <title>The Global Catalogue of Microorganisms (GCM) 10K type strain sequencing project: providing services to taxonomists for standard genome sequencing and annotation.</title>
        <authorList>
            <consortium name="The Broad Institute Genomics Platform"/>
            <consortium name="The Broad Institute Genome Sequencing Center for Infectious Disease"/>
            <person name="Wu L."/>
            <person name="Ma J."/>
        </authorList>
    </citation>
    <scope>NUCLEOTIDE SEQUENCE [LARGE SCALE GENOMIC DNA]</scope>
    <source>
        <strain evidence="5">KCTC 42423</strain>
    </source>
</reference>
<evidence type="ECO:0000313" key="4">
    <source>
        <dbReference type="EMBL" id="MFD2592120.1"/>
    </source>
</evidence>
<sequence>MNKLALPIAILALVAAVASFFFSMTTTELVYVDVNKLLDGYKRTSIEKAAFDKKAATMKANVDSLIADWQKDLKGYEKERSSMTKKEITLKQQLLSTKQQQLSNYQQAVQKQLQEEDQKMTQTVINDINDFVKEYGKKHKHTIIFGATGSGTIMYGETTADLTETILTALNAEFEGNLNR</sequence>
<evidence type="ECO:0000256" key="1">
    <source>
        <dbReference type="ARBA" id="ARBA00009091"/>
    </source>
</evidence>
<dbReference type="EMBL" id="JBHULX010000030">
    <property type="protein sequence ID" value="MFD2592120.1"/>
    <property type="molecule type" value="Genomic_DNA"/>
</dbReference>
<dbReference type="Pfam" id="PF03938">
    <property type="entry name" value="OmpH"/>
    <property type="match status" value="1"/>
</dbReference>
<protein>
    <submittedName>
        <fullName evidence="4">OmpH family outer membrane protein</fullName>
    </submittedName>
</protein>
<accession>A0ABW5N9M4</accession>
<comment type="similarity">
    <text evidence="1">Belongs to the Skp family.</text>
</comment>
<dbReference type="Gene3D" id="3.30.910.20">
    <property type="entry name" value="Skp domain"/>
    <property type="match status" value="1"/>
</dbReference>
<dbReference type="PANTHER" id="PTHR35089:SF1">
    <property type="entry name" value="CHAPERONE PROTEIN SKP"/>
    <property type="match status" value="1"/>
</dbReference>
<dbReference type="RefSeq" id="WP_176027045.1">
    <property type="nucleotide sequence ID" value="NZ_JBHSJV010000001.1"/>
</dbReference>
<comment type="caution">
    <text evidence="4">The sequence shown here is derived from an EMBL/GenBank/DDBJ whole genome shotgun (WGS) entry which is preliminary data.</text>
</comment>
<evidence type="ECO:0000313" key="5">
    <source>
        <dbReference type="Proteomes" id="UP001597459"/>
    </source>
</evidence>